<dbReference type="Pfam" id="PF05970">
    <property type="entry name" value="PIF1"/>
    <property type="match status" value="1"/>
</dbReference>
<dbReference type="GO" id="GO:0006310">
    <property type="term" value="P:DNA recombination"/>
    <property type="evidence" value="ECO:0007669"/>
    <property type="project" value="UniProtKB-KW"/>
</dbReference>
<comment type="cofactor">
    <cofactor evidence="1">
        <name>Mg(2+)</name>
        <dbReference type="ChEBI" id="CHEBI:18420"/>
    </cofactor>
</comment>
<dbReference type="EMBL" id="CAJNOC010004909">
    <property type="protein sequence ID" value="CAF1036998.1"/>
    <property type="molecule type" value="Genomic_DNA"/>
</dbReference>
<evidence type="ECO:0000313" key="4">
    <source>
        <dbReference type="Proteomes" id="UP000663879"/>
    </source>
</evidence>
<evidence type="ECO:0000256" key="1">
    <source>
        <dbReference type="RuleBase" id="RU363044"/>
    </source>
</evidence>
<dbReference type="GO" id="GO:0043139">
    <property type="term" value="F:5'-3' DNA helicase activity"/>
    <property type="evidence" value="ECO:0007669"/>
    <property type="project" value="UniProtKB-EC"/>
</dbReference>
<accession>A0A814JFP2</accession>
<protein>
    <recommendedName>
        <fullName evidence="1">ATP-dependent DNA helicase</fullName>
        <ecNumber evidence="1">5.6.2.3</ecNumber>
    </recommendedName>
</protein>
<dbReference type="PANTHER" id="PTHR10492:SF57">
    <property type="entry name" value="ATP-DEPENDENT DNA HELICASE"/>
    <property type="match status" value="1"/>
</dbReference>
<dbReference type="PANTHER" id="PTHR10492">
    <property type="match status" value="1"/>
</dbReference>
<dbReference type="EC" id="5.6.2.3" evidence="1"/>
<keyword evidence="1" id="KW-0547">Nucleotide-binding</keyword>
<keyword evidence="1" id="KW-0347">Helicase</keyword>
<keyword evidence="1" id="KW-0378">Hydrolase</keyword>
<dbReference type="Proteomes" id="UP000663879">
    <property type="component" value="Unassembled WGS sequence"/>
</dbReference>
<name>A0A814JFP2_9BILA</name>
<keyword evidence="1" id="KW-0234">DNA repair</keyword>
<gene>
    <name evidence="3" type="ORF">OXX778_LOCUS18163</name>
</gene>
<feature type="domain" description="DNA helicase Pif1-like DEAD-box helicase" evidence="2">
    <location>
        <begin position="507"/>
        <end position="611"/>
    </location>
</feature>
<keyword evidence="1" id="KW-0233">DNA recombination</keyword>
<dbReference type="GO" id="GO:0006281">
    <property type="term" value="P:DNA repair"/>
    <property type="evidence" value="ECO:0007669"/>
    <property type="project" value="UniProtKB-KW"/>
</dbReference>
<keyword evidence="1" id="KW-0227">DNA damage</keyword>
<keyword evidence="4" id="KW-1185">Reference proteome</keyword>
<comment type="catalytic activity">
    <reaction evidence="1">
        <text>ATP + H2O = ADP + phosphate + H(+)</text>
        <dbReference type="Rhea" id="RHEA:13065"/>
        <dbReference type="ChEBI" id="CHEBI:15377"/>
        <dbReference type="ChEBI" id="CHEBI:15378"/>
        <dbReference type="ChEBI" id="CHEBI:30616"/>
        <dbReference type="ChEBI" id="CHEBI:43474"/>
        <dbReference type="ChEBI" id="CHEBI:456216"/>
        <dbReference type="EC" id="5.6.2.3"/>
    </reaction>
</comment>
<dbReference type="GO" id="GO:0005524">
    <property type="term" value="F:ATP binding"/>
    <property type="evidence" value="ECO:0007669"/>
    <property type="project" value="UniProtKB-KW"/>
</dbReference>
<comment type="similarity">
    <text evidence="1">Belongs to the helicase family.</text>
</comment>
<evidence type="ECO:0000313" key="3">
    <source>
        <dbReference type="EMBL" id="CAF1036998.1"/>
    </source>
</evidence>
<sequence>MVNNPNENSFCSAKEILICNKSGGLQRIDEKCSYSDPLHYVLMFFRGEQGWKYNFYPLKNIASKKQNVNICFETEPENQDEDEINSKFVTATQYYSYQLQDRLGGFISNYGRLFHQYIVEQYAKIETSRLNYILFNQKSLRADLYKNEYKPKDLSQINGIVSAELPEQVSFPQTYKTVKACMMHGHDKITLSLENPNEFNNSEEQNQIKEVIEITRFQSERYVSACESCFRIFRYNLSGQYPTTVRLSIHLENQQMCYFDQNNDISEVLSKNEETQLTAFFKLNSNNFKANDLFYYEIPKHFSWDNRSWKPRKKANTRIISRIYFVHPTDHERYALRLLLLKRKGVKSFKDIKTVDGHEYSSFRDGAHALGLIEDDREAEKSLEEACHLITDCNQLRELFVIIILNCQPANIKSLLDKFKDNLSFDILLEKKKIDSNRKYDEIIYSLCLKKINVHLYKNGKTLQSVELLDCLVDDHDFDLHSNLLIKDVLNFNITNLKKEFNDNIGKLNTDQIFAFNSIIKRLNNEQETGQIIFFIDGPGGTGKTFLYKTILAKVRSESSIALAVASSGIAALLLPGGRTAHSRFKIPISIQSTSTCHVSLQSNEAELFKKA</sequence>
<dbReference type="AlphaFoldDB" id="A0A814JFP2"/>
<dbReference type="OrthoDB" id="8063321at2759"/>
<proteinExistence type="inferred from homology"/>
<evidence type="ECO:0000259" key="2">
    <source>
        <dbReference type="Pfam" id="PF05970"/>
    </source>
</evidence>
<dbReference type="InterPro" id="IPR010285">
    <property type="entry name" value="DNA_helicase_pif1-like_DEAD"/>
</dbReference>
<dbReference type="Gene3D" id="3.40.50.300">
    <property type="entry name" value="P-loop containing nucleotide triphosphate hydrolases"/>
    <property type="match status" value="1"/>
</dbReference>
<keyword evidence="1" id="KW-0067">ATP-binding</keyword>
<reference evidence="3" key="1">
    <citation type="submission" date="2021-02" db="EMBL/GenBank/DDBJ databases">
        <authorList>
            <person name="Nowell W R."/>
        </authorList>
    </citation>
    <scope>NUCLEOTIDE SEQUENCE</scope>
    <source>
        <strain evidence="3">Ploen Becks lab</strain>
    </source>
</reference>
<comment type="caution">
    <text evidence="3">The sequence shown here is derived from an EMBL/GenBank/DDBJ whole genome shotgun (WGS) entry which is preliminary data.</text>
</comment>
<dbReference type="InterPro" id="IPR027417">
    <property type="entry name" value="P-loop_NTPase"/>
</dbReference>
<dbReference type="GO" id="GO:0000723">
    <property type="term" value="P:telomere maintenance"/>
    <property type="evidence" value="ECO:0007669"/>
    <property type="project" value="InterPro"/>
</dbReference>
<organism evidence="3 4">
    <name type="scientific">Brachionus calyciflorus</name>
    <dbReference type="NCBI Taxonomy" id="104777"/>
    <lineage>
        <taxon>Eukaryota</taxon>
        <taxon>Metazoa</taxon>
        <taxon>Spiralia</taxon>
        <taxon>Gnathifera</taxon>
        <taxon>Rotifera</taxon>
        <taxon>Eurotatoria</taxon>
        <taxon>Monogononta</taxon>
        <taxon>Pseudotrocha</taxon>
        <taxon>Ploima</taxon>
        <taxon>Brachionidae</taxon>
        <taxon>Brachionus</taxon>
    </lineage>
</organism>
<dbReference type="GO" id="GO:0016787">
    <property type="term" value="F:hydrolase activity"/>
    <property type="evidence" value="ECO:0007669"/>
    <property type="project" value="UniProtKB-KW"/>
</dbReference>